<keyword evidence="3" id="KW-1185">Reference proteome</keyword>
<protein>
    <recommendedName>
        <fullName evidence="1">TPPC8 first Ig-like domain-containing protein</fullName>
    </recommendedName>
</protein>
<dbReference type="InterPro" id="IPR024420">
    <property type="entry name" value="TRAPP_III_complex_Trs85"/>
</dbReference>
<proteinExistence type="predicted"/>
<dbReference type="SUPFAM" id="SSF48452">
    <property type="entry name" value="TPR-like"/>
    <property type="match status" value="1"/>
</dbReference>
<reference evidence="3" key="2">
    <citation type="journal article" date="2017" name="Nat. Plants">
        <title>The Aegilops tauschii genome reveals multiple impacts of transposons.</title>
        <authorList>
            <person name="Zhao G."/>
            <person name="Zou C."/>
            <person name="Li K."/>
            <person name="Wang K."/>
            <person name="Li T."/>
            <person name="Gao L."/>
            <person name="Zhang X."/>
            <person name="Wang H."/>
            <person name="Yang Z."/>
            <person name="Liu X."/>
            <person name="Jiang W."/>
            <person name="Mao L."/>
            <person name="Kong X."/>
            <person name="Jiao Y."/>
            <person name="Jia J."/>
        </authorList>
    </citation>
    <scope>NUCLEOTIDE SEQUENCE [LARGE SCALE GENOMIC DNA]</scope>
    <source>
        <strain evidence="3">cv. AL8/78</strain>
    </source>
</reference>
<organism evidence="2 3">
    <name type="scientific">Aegilops tauschii subsp. strangulata</name>
    <name type="common">Goatgrass</name>
    <dbReference type="NCBI Taxonomy" id="200361"/>
    <lineage>
        <taxon>Eukaryota</taxon>
        <taxon>Viridiplantae</taxon>
        <taxon>Streptophyta</taxon>
        <taxon>Embryophyta</taxon>
        <taxon>Tracheophyta</taxon>
        <taxon>Spermatophyta</taxon>
        <taxon>Magnoliopsida</taxon>
        <taxon>Liliopsida</taxon>
        <taxon>Poales</taxon>
        <taxon>Poaceae</taxon>
        <taxon>BOP clade</taxon>
        <taxon>Pooideae</taxon>
        <taxon>Triticodae</taxon>
        <taxon>Triticeae</taxon>
        <taxon>Triticinae</taxon>
        <taxon>Aegilops</taxon>
    </lineage>
</organism>
<evidence type="ECO:0000313" key="2">
    <source>
        <dbReference type="EnsemblPlants" id="AET5Gv20991400.12"/>
    </source>
</evidence>
<reference evidence="2" key="3">
    <citation type="journal article" date="2017" name="Nature">
        <title>Genome sequence of the progenitor of the wheat D genome Aegilops tauschii.</title>
        <authorList>
            <person name="Luo M.C."/>
            <person name="Gu Y.Q."/>
            <person name="Puiu D."/>
            <person name="Wang H."/>
            <person name="Twardziok S.O."/>
            <person name="Deal K.R."/>
            <person name="Huo N."/>
            <person name="Zhu T."/>
            <person name="Wang L."/>
            <person name="Wang Y."/>
            <person name="McGuire P.E."/>
            <person name="Liu S."/>
            <person name="Long H."/>
            <person name="Ramasamy R.K."/>
            <person name="Rodriguez J.C."/>
            <person name="Van S.L."/>
            <person name="Yuan L."/>
            <person name="Wang Z."/>
            <person name="Xia Z."/>
            <person name="Xiao L."/>
            <person name="Anderson O.D."/>
            <person name="Ouyang S."/>
            <person name="Liang Y."/>
            <person name="Zimin A.V."/>
            <person name="Pertea G."/>
            <person name="Qi P."/>
            <person name="Bennetzen J.L."/>
            <person name="Dai X."/>
            <person name="Dawson M.W."/>
            <person name="Muller H.G."/>
            <person name="Kugler K."/>
            <person name="Rivarola-Duarte L."/>
            <person name="Spannagl M."/>
            <person name="Mayer K.F.X."/>
            <person name="Lu F.H."/>
            <person name="Bevan M.W."/>
            <person name="Leroy P."/>
            <person name="Li P."/>
            <person name="You F.M."/>
            <person name="Sun Q."/>
            <person name="Liu Z."/>
            <person name="Lyons E."/>
            <person name="Wicker T."/>
            <person name="Salzberg S.L."/>
            <person name="Devos K.M."/>
            <person name="Dvorak J."/>
        </authorList>
    </citation>
    <scope>NUCLEOTIDE SEQUENCE [LARGE SCALE GENOMIC DNA]</scope>
    <source>
        <strain evidence="2">cv. AL8/78</strain>
    </source>
</reference>
<dbReference type="Proteomes" id="UP000015105">
    <property type="component" value="Chromosome 5D"/>
</dbReference>
<name>A0A453M044_AEGTS</name>
<dbReference type="GO" id="GO:1990072">
    <property type="term" value="C:TRAPPIII protein complex"/>
    <property type="evidence" value="ECO:0007669"/>
    <property type="project" value="TreeGrafter"/>
</dbReference>
<dbReference type="PANTHER" id="PTHR12975">
    <property type="entry name" value="TRANSPORT PROTEIN TRAPP"/>
    <property type="match status" value="1"/>
</dbReference>
<accession>A0A453M044</accession>
<reference evidence="2" key="5">
    <citation type="journal article" date="2021" name="G3 (Bethesda)">
        <title>Aegilops tauschii genome assembly Aet v5.0 features greater sequence contiguity and improved annotation.</title>
        <authorList>
            <person name="Wang L."/>
            <person name="Zhu T."/>
            <person name="Rodriguez J.C."/>
            <person name="Deal K.R."/>
            <person name="Dubcovsky J."/>
            <person name="McGuire P.E."/>
            <person name="Lux T."/>
            <person name="Spannagl M."/>
            <person name="Mayer K.F.X."/>
            <person name="Baldrich P."/>
            <person name="Meyers B.C."/>
            <person name="Huo N."/>
            <person name="Gu Y.Q."/>
            <person name="Zhou H."/>
            <person name="Devos K.M."/>
            <person name="Bennetzen J.L."/>
            <person name="Unver T."/>
            <person name="Budak H."/>
            <person name="Gulick P.J."/>
            <person name="Galiba G."/>
            <person name="Kalapos B."/>
            <person name="Nelson D.R."/>
            <person name="Li P."/>
            <person name="You F.M."/>
            <person name="Luo M.C."/>
            <person name="Dvorak J."/>
        </authorList>
    </citation>
    <scope>NUCLEOTIDE SEQUENCE [LARGE SCALE GENOMIC DNA]</scope>
    <source>
        <strain evidence="2">cv. AL8/78</strain>
    </source>
</reference>
<reference evidence="3" key="1">
    <citation type="journal article" date="2014" name="Science">
        <title>Ancient hybridizations among the ancestral genomes of bread wheat.</title>
        <authorList>
            <consortium name="International Wheat Genome Sequencing Consortium,"/>
            <person name="Marcussen T."/>
            <person name="Sandve S.R."/>
            <person name="Heier L."/>
            <person name="Spannagl M."/>
            <person name="Pfeifer M."/>
            <person name="Jakobsen K.S."/>
            <person name="Wulff B.B."/>
            <person name="Steuernagel B."/>
            <person name="Mayer K.F."/>
            <person name="Olsen O.A."/>
        </authorList>
    </citation>
    <scope>NUCLEOTIDE SEQUENCE [LARGE SCALE GENOMIC DNA]</scope>
    <source>
        <strain evidence="3">cv. AL8/78</strain>
    </source>
</reference>
<dbReference type="Pfam" id="PF24545">
    <property type="entry name" value="Ig_TPPC8_1st"/>
    <property type="match status" value="1"/>
</dbReference>
<dbReference type="PANTHER" id="PTHR12975:SF6">
    <property type="entry name" value="TRAFFICKING PROTEIN PARTICLE COMPLEX SUBUNIT 8"/>
    <property type="match status" value="1"/>
</dbReference>
<dbReference type="Gramene" id="AET5Gv20991400.12">
    <property type="protein sequence ID" value="AET5Gv20991400.12"/>
    <property type="gene ID" value="AET5Gv20991400"/>
</dbReference>
<evidence type="ECO:0000313" key="3">
    <source>
        <dbReference type="Proteomes" id="UP000015105"/>
    </source>
</evidence>
<reference evidence="2" key="4">
    <citation type="submission" date="2019-03" db="UniProtKB">
        <authorList>
            <consortium name="EnsemblPlants"/>
        </authorList>
    </citation>
    <scope>IDENTIFICATION</scope>
</reference>
<sequence length="524" mass="59831">MFATISEPEAELCPLWIKKFNRELIRTLSFSDHETFDHPVACLLVVSSKDKEPISKFADLFNLWAQLKDGSDADNSWSTYKAHGLHNHEGTCFLNMDDLNEIKDFMQDFASNHIIPYMEQKIRVLNQQVATTRKGFRNQIKNLWWRKRDDVPEAANGPMYTFTSIESQIRVLSDYAFMLRDYELALSNYRLLSTDYKLDKAWKRFAGVQEMSGLCYFMLDQSRKDAEYCMENAFTTYLRIGSSGQRNATRCGLWWAEMLKTRGQHREASTVYFRISNEKQHAVRAYRNALFVYKQNPWSYINNHVHFNVGRWYGVLGIFDVAIKHLLEVIACSHQSLTTQSMFLNDFFHFVQSTGEKFDVYKLQLPVFNMSSLRVVNEDHRTYASNADVDVNESIWQELEEELIPSSSVVRTNWLDTQPKSSPFRNNKACVCVAGEAVKLNVELKNPLQISVNVSGISLICQLSTNLNASGGETGALTTAAEEDIASTKPSISTFESDGNNFTVSKLDIVLGGGETKRVSISSH</sequence>
<dbReference type="EnsemblPlants" id="AET5Gv20991400.12">
    <property type="protein sequence ID" value="AET5Gv20991400.12"/>
    <property type="gene ID" value="AET5Gv20991400"/>
</dbReference>
<dbReference type="InterPro" id="IPR058541">
    <property type="entry name" value="Ig_TPPC8_1st"/>
</dbReference>
<dbReference type="Pfam" id="PF12739">
    <property type="entry name" value="TRAPPC-Trs85"/>
    <property type="match status" value="2"/>
</dbReference>
<dbReference type="InterPro" id="IPR011990">
    <property type="entry name" value="TPR-like_helical_dom_sf"/>
</dbReference>
<evidence type="ECO:0000259" key="1">
    <source>
        <dbReference type="Pfam" id="PF24545"/>
    </source>
</evidence>
<dbReference type="AlphaFoldDB" id="A0A453M044"/>
<feature type="domain" description="TPPC8 first Ig-like" evidence="1">
    <location>
        <begin position="390"/>
        <end position="476"/>
    </location>
</feature>